<reference evidence="1" key="1">
    <citation type="submission" date="2022-12" db="EMBL/GenBank/DDBJ databases">
        <title>Genome Sequence of Lasiodiplodia mahajangana.</title>
        <authorList>
            <person name="Buettner E."/>
        </authorList>
    </citation>
    <scope>NUCLEOTIDE SEQUENCE</scope>
    <source>
        <strain evidence="1">VT137</strain>
    </source>
</reference>
<dbReference type="EMBL" id="JAPUUL010000371">
    <property type="protein sequence ID" value="KAJ8131037.1"/>
    <property type="molecule type" value="Genomic_DNA"/>
</dbReference>
<keyword evidence="2" id="KW-1185">Reference proteome</keyword>
<organism evidence="1 2">
    <name type="scientific">Lasiodiplodia mahajangana</name>
    <dbReference type="NCBI Taxonomy" id="1108764"/>
    <lineage>
        <taxon>Eukaryota</taxon>
        <taxon>Fungi</taxon>
        <taxon>Dikarya</taxon>
        <taxon>Ascomycota</taxon>
        <taxon>Pezizomycotina</taxon>
        <taxon>Dothideomycetes</taxon>
        <taxon>Dothideomycetes incertae sedis</taxon>
        <taxon>Botryosphaeriales</taxon>
        <taxon>Botryosphaeriaceae</taxon>
        <taxon>Lasiodiplodia</taxon>
    </lineage>
</organism>
<protein>
    <submittedName>
        <fullName evidence="1">Uncharacterized protein</fullName>
    </submittedName>
</protein>
<accession>A0ACC2JUV1</accession>
<comment type="caution">
    <text evidence="1">The sequence shown here is derived from an EMBL/GenBank/DDBJ whole genome shotgun (WGS) entry which is preliminary data.</text>
</comment>
<evidence type="ECO:0000313" key="1">
    <source>
        <dbReference type="EMBL" id="KAJ8131037.1"/>
    </source>
</evidence>
<evidence type="ECO:0000313" key="2">
    <source>
        <dbReference type="Proteomes" id="UP001153332"/>
    </source>
</evidence>
<proteinExistence type="predicted"/>
<dbReference type="Proteomes" id="UP001153332">
    <property type="component" value="Unassembled WGS sequence"/>
</dbReference>
<name>A0ACC2JUV1_9PEZI</name>
<gene>
    <name evidence="1" type="ORF">O1611_g2593</name>
</gene>
<sequence>MNYFKLLSACPVVHRDDHVDAWMDGIPIIDKDVGTAKTPPHQPPLDDEPSQDDEPLPNTPSLTNSYRESSIPRGTSGSSRGWKRLGNNGADSVDPEANTQPPLGPTFLRPIAIPRRTTRTKARSTGLIKTRADLQILAKPVHFHGLGEGDSVSLPLDVRSLYFDIRHAAVFQKNIVPYELRGESVLGGHGAIPDHFFCVEASTKDSAEARHMLSTILRIKHQAALSASLQRHDQAWNHLVHTPLLELVFGPEGGLSQPRHDPTVRMEPISFGEITRDSVPKLNSRLFETGSDHGSVLAWSVPESTAEQSVDDDETSVVPAGKAIDYVLVLEIADTAPLCQTISDLILDISFHNDTAPYVNQIDYSPISHSPIAVSIETQSGFSTGDPLLHLGIWIASWHKRMIDLRTWMFLRKGLVTDVSEIQHPKLVSVPLIAAIGHEWEMYFACDTGDSIIIRGPVQLGSTSTILRTFALLASLKAVKKWILNTFYDGLTAWFALEESTPGVNVK</sequence>